<dbReference type="RefSeq" id="XP_002668515.1">
    <property type="nucleotide sequence ID" value="XM_002668469.1"/>
</dbReference>
<dbReference type="Proteomes" id="UP000006671">
    <property type="component" value="Unassembled WGS sequence"/>
</dbReference>
<gene>
    <name evidence="2" type="ORF">NAEGRDRAFT_76570</name>
</gene>
<evidence type="ECO:0000313" key="2">
    <source>
        <dbReference type="EMBL" id="EFC35771.1"/>
    </source>
</evidence>
<reference evidence="2 3" key="1">
    <citation type="journal article" date="2010" name="Cell">
        <title>The genome of Naegleria gruberi illuminates early eukaryotic versatility.</title>
        <authorList>
            <person name="Fritz-Laylin L.K."/>
            <person name="Prochnik S.E."/>
            <person name="Ginger M.L."/>
            <person name="Dacks J.B."/>
            <person name="Carpenter M.L."/>
            <person name="Field M.C."/>
            <person name="Kuo A."/>
            <person name="Paredez A."/>
            <person name="Chapman J."/>
            <person name="Pham J."/>
            <person name="Shu S."/>
            <person name="Neupane R."/>
            <person name="Cipriano M."/>
            <person name="Mancuso J."/>
            <person name="Tu H."/>
            <person name="Salamov A."/>
            <person name="Lindquist E."/>
            <person name="Shapiro H."/>
            <person name="Lucas S."/>
            <person name="Grigoriev I.V."/>
            <person name="Cande W.Z."/>
            <person name="Fulton C."/>
            <person name="Rokhsar D.S."/>
            <person name="Dawson S.C."/>
        </authorList>
    </citation>
    <scope>NUCLEOTIDE SEQUENCE [LARGE SCALE GENOMIC DNA]</scope>
    <source>
        <strain evidence="2 3">NEG-M</strain>
    </source>
</reference>
<feature type="compositionally biased region" description="Low complexity" evidence="1">
    <location>
        <begin position="24"/>
        <end position="41"/>
    </location>
</feature>
<protein>
    <submittedName>
        <fullName evidence="2">Predicted protein</fullName>
    </submittedName>
</protein>
<dbReference type="KEGG" id="ngr:NAEGRDRAFT_76570"/>
<evidence type="ECO:0000256" key="1">
    <source>
        <dbReference type="SAM" id="MobiDB-lite"/>
    </source>
</evidence>
<keyword evidence="3" id="KW-1185">Reference proteome</keyword>
<sequence>MKRKNGDASSTNKKQATLDGFVTSNQQNSQDQQSSQLSPSNGQNLTPKYSAKQLDDETDWIASLFNFNKEGFEKVSSNIVYPKITETPTTPKTILRNVTCTEVSLELLISNMIPNHFWQILLDILNTNLTRESTTGKASSHSKYYNDIDISQLFSFLGTVISLENNHSKLNANAKTNLQQLRAEKLDSMIPGYRRYFSLMKCFAPSDQQFELISTALNDITLNAVTIGSNFVVDETVYAYQISSIVKAEAELLQCPIPVVYIPRKPYPNGLMSYKLCVLFPGCRKPYVLAILPQYKVPMDSPQEAMLKLLKMVRECTDQNLHITGDAAFGSFTIFDELIKLNVVGTFSISGTEKSWIWDLLKRTLTHGNWKAAEFISKSVIASMQRNPQYQSDRDKKYHHLVSNAFDFETSPISLPTISANSCKYSTSFLQKNTVEKLKEIGKKEHIKLSKLTKDEIIQKIQFICNSTNVKSLQLHALHSFDQNQFNATSAIHHDHYRRTFNLVDIQDKYYYNNMRAQFENNNITIQGGMKNSGKRQLFTFISSSTTLNHIATFDTNTVLVSERSIMERKQQDVSISTFKKESINSNLISFSFVDISTVNNQSISYTFHLNSTRKLNTLREYSCIVVKNYTQILRQNDCSLSIDGHLLTCKCTSIQNNSQIAILTTEYSEDTTQSLTTQSIGVVVVPVIIVLVKRKQKKPKEVVNSVELPTAVHNLWLETK</sequence>
<dbReference type="InParanoid" id="D2W581"/>
<organism evidence="3">
    <name type="scientific">Naegleria gruberi</name>
    <name type="common">Amoeba</name>
    <dbReference type="NCBI Taxonomy" id="5762"/>
    <lineage>
        <taxon>Eukaryota</taxon>
        <taxon>Discoba</taxon>
        <taxon>Heterolobosea</taxon>
        <taxon>Tetramitia</taxon>
        <taxon>Eutetramitia</taxon>
        <taxon>Vahlkampfiidae</taxon>
        <taxon>Naegleria</taxon>
    </lineage>
</organism>
<feature type="region of interest" description="Disordered" evidence="1">
    <location>
        <begin position="1"/>
        <end position="48"/>
    </location>
</feature>
<name>D2W581_NAEGR</name>
<evidence type="ECO:0000313" key="3">
    <source>
        <dbReference type="Proteomes" id="UP000006671"/>
    </source>
</evidence>
<dbReference type="AlphaFoldDB" id="D2W581"/>
<dbReference type="GeneID" id="8847951"/>
<dbReference type="VEuPathDB" id="AmoebaDB:NAEGRDRAFT_76570"/>
<dbReference type="EMBL" id="GG739032">
    <property type="protein sequence ID" value="EFC35771.1"/>
    <property type="molecule type" value="Genomic_DNA"/>
</dbReference>
<accession>D2W581</accession>
<proteinExistence type="predicted"/>